<feature type="region of interest" description="Disordered" evidence="1">
    <location>
        <begin position="641"/>
        <end position="661"/>
    </location>
</feature>
<gene>
    <name evidence="2" type="ORF">AOL_s00079g486</name>
</gene>
<evidence type="ECO:0008006" key="4">
    <source>
        <dbReference type="Google" id="ProtNLM"/>
    </source>
</evidence>
<dbReference type="STRING" id="756982.G1XDV1"/>
<dbReference type="InParanoid" id="G1XDV1"/>
<feature type="region of interest" description="Disordered" evidence="1">
    <location>
        <begin position="137"/>
        <end position="168"/>
    </location>
</feature>
<accession>G1XDV1</accession>
<dbReference type="HOGENOM" id="CLU_008952_0_0_1"/>
<dbReference type="EMBL" id="ADOT01000139">
    <property type="protein sequence ID" value="EGX48847.1"/>
    <property type="molecule type" value="Genomic_DNA"/>
</dbReference>
<sequence>MDNAKPSTDVNAIADTRNLVTAVKLKELYTKKKDLEEHFLPILARVEAAQSEKEKLKILVQESKKKESSRYGGIFEYNASASDLLAMSEYDPTISDEVFKHQRIDGEESIRRHLRKAQYTSLFGSIFNEWMNFEGKADVPDDEKDGVKTPKSDDESTMNLPSDGMGRPEKYAQKAELESIIFAPDPNARPEEYAKYLEDLFKKAEEDSKKKIKKASAGLLNDGDDDEDEGDDEGDDEDDEDNDDRTSSASSATDDEYLEGWLAETISLKKLRNTIGRFSGSFRKHEMMSTTDVKQAIHGLVSGELLTDAKKAACKEILLSTVILDEIAMVLTLRLREIENWKYSDESVQLNFRRHLNGKYRCYADESLLDAIFLQWIGVKWGIELRRVLQIVHNSPAWLRPTDPIDEARQEVRTALLPQENPKKAPNSISFNEKAFMKEFFLTLLPESLYDFRTYNEDGEEADQTKKDNEKIRRARNEELKQMLLQRLLIDRQYAEAVDPGKPFTVVQVDAYRFAQSQSHEIVLKLMELIGVTKPWLKFFKSFLTLPARFEPGGEVRESKRGVPISHPLGLVFGEIQLFLMEFAINRATGGKLELFRMHDDFWWWSTSEELCETAWSTIKEYSALTGTEWNLSKSGCVRISSTSSSEPTAPGPPPTSTLPTGEISWGFIKLNPSGLWTIKEDEIEKHTAELHLQLSSQKSILGIITAYNRYLKFFIRNFAKPSRAFGKQHVEQIISAVNKIHLSLFPSHNGDVLSYITSLITSRFPEEIPSGGVLPAWLLIPIANGGLGLRNVLFDTLPILDSYKVEEVNYERYNKYGNTPQTFKQCLKKDKTEYSRLRETWLKSTNPPKISWTNDIPDEWFDGLQEWLESQSTLQRSRRRRKPHPFITFEEFILGRRSKFTYWGTVWTNLTETPTTSNRYGFPDKISKGLASNPFSTVEWLKSDHAKNTPYWKSWLLTYGESVLEAFGEFKLTNEGRLPVAMIDIYTNLKTKWDQ</sequence>
<dbReference type="PANTHER" id="PTHR37015">
    <property type="entry name" value="REVERSE TRANSCRIPTASE DOMAIN-CONTAINING PROTEIN"/>
    <property type="match status" value="1"/>
</dbReference>
<feature type="region of interest" description="Disordered" evidence="1">
    <location>
        <begin position="212"/>
        <end position="253"/>
    </location>
</feature>
<dbReference type="OrthoDB" id="74545at2759"/>
<protein>
    <recommendedName>
        <fullName evidence="4">Reverse transcriptase domain-containing protein</fullName>
    </recommendedName>
</protein>
<reference evidence="2 3" key="1">
    <citation type="journal article" date="2011" name="PLoS Pathog.">
        <title>Genomic and proteomic analyses of the fungus Arthrobotrys oligospora provide insights into nematode-trap formation.</title>
        <authorList>
            <person name="Yang J."/>
            <person name="Wang L."/>
            <person name="Ji X."/>
            <person name="Feng Y."/>
            <person name="Li X."/>
            <person name="Zou C."/>
            <person name="Xu J."/>
            <person name="Ren Y."/>
            <person name="Mi Q."/>
            <person name="Wu J."/>
            <person name="Liu S."/>
            <person name="Liu Y."/>
            <person name="Huang X."/>
            <person name="Wang H."/>
            <person name="Niu X."/>
            <person name="Li J."/>
            <person name="Liang L."/>
            <person name="Luo Y."/>
            <person name="Ji K."/>
            <person name="Zhou W."/>
            <person name="Yu Z."/>
            <person name="Li G."/>
            <person name="Liu Y."/>
            <person name="Li L."/>
            <person name="Qiao M."/>
            <person name="Feng L."/>
            <person name="Zhang K.-Q."/>
        </authorList>
    </citation>
    <scope>NUCLEOTIDE SEQUENCE [LARGE SCALE GENOMIC DNA]</scope>
    <source>
        <strain evidence="3">ATCC 24927 / CBS 115.81 / DSM 1491</strain>
    </source>
</reference>
<evidence type="ECO:0000313" key="2">
    <source>
        <dbReference type="EMBL" id="EGX48847.1"/>
    </source>
</evidence>
<dbReference type="eggNOG" id="ENOG502QSPR">
    <property type="taxonomic scope" value="Eukaryota"/>
</dbReference>
<organism evidence="2 3">
    <name type="scientific">Arthrobotrys oligospora (strain ATCC 24927 / CBS 115.81 / DSM 1491)</name>
    <name type="common">Nematode-trapping fungus</name>
    <name type="synonym">Didymozoophaga oligospora</name>
    <dbReference type="NCBI Taxonomy" id="756982"/>
    <lineage>
        <taxon>Eukaryota</taxon>
        <taxon>Fungi</taxon>
        <taxon>Dikarya</taxon>
        <taxon>Ascomycota</taxon>
        <taxon>Pezizomycotina</taxon>
        <taxon>Orbiliomycetes</taxon>
        <taxon>Orbiliales</taxon>
        <taxon>Orbiliaceae</taxon>
        <taxon>Orbilia</taxon>
        <taxon>Orbilia oligospora</taxon>
    </lineage>
</organism>
<proteinExistence type="predicted"/>
<keyword evidence="3" id="KW-1185">Reference proteome</keyword>
<dbReference type="PANTHER" id="PTHR37015:SF2">
    <property type="entry name" value="REVERSE TRANSCRIPTASE DOMAIN-CONTAINING PROTEIN"/>
    <property type="match status" value="1"/>
</dbReference>
<name>G1XDV1_ARTOA</name>
<dbReference type="AlphaFoldDB" id="G1XDV1"/>
<dbReference type="OMA" id="FRTYNED"/>
<evidence type="ECO:0000256" key="1">
    <source>
        <dbReference type="SAM" id="MobiDB-lite"/>
    </source>
</evidence>
<feature type="compositionally biased region" description="Basic and acidic residues" evidence="1">
    <location>
        <begin position="137"/>
        <end position="154"/>
    </location>
</feature>
<comment type="caution">
    <text evidence="2">The sequence shown here is derived from an EMBL/GenBank/DDBJ whole genome shotgun (WGS) entry which is preliminary data.</text>
</comment>
<dbReference type="GeneID" id="22893592"/>
<evidence type="ECO:0000313" key="3">
    <source>
        <dbReference type="Proteomes" id="UP000008784"/>
    </source>
</evidence>
<dbReference type="RefSeq" id="XP_011122663.1">
    <property type="nucleotide sequence ID" value="XM_011124361.1"/>
</dbReference>
<dbReference type="Proteomes" id="UP000008784">
    <property type="component" value="Unassembled WGS sequence"/>
</dbReference>
<feature type="compositionally biased region" description="Acidic residues" evidence="1">
    <location>
        <begin position="222"/>
        <end position="243"/>
    </location>
</feature>